<dbReference type="InterPro" id="IPR036388">
    <property type="entry name" value="WH-like_DNA-bd_sf"/>
</dbReference>
<evidence type="ECO:0000256" key="3">
    <source>
        <dbReference type="ARBA" id="ARBA00008894"/>
    </source>
</evidence>
<dbReference type="FunFam" id="3.40.50.300:FF:001091">
    <property type="entry name" value="Probable disease resistance protein At1g61300"/>
    <property type="match status" value="1"/>
</dbReference>
<feature type="domain" description="NB-ARC" evidence="12">
    <location>
        <begin position="160"/>
        <end position="325"/>
    </location>
</feature>
<dbReference type="InterPro" id="IPR058922">
    <property type="entry name" value="WHD_DRP"/>
</dbReference>
<keyword evidence="6" id="KW-0381">Hypersensitive response</keyword>
<dbReference type="Pfam" id="PF00931">
    <property type="entry name" value="NB-ARC"/>
    <property type="match status" value="1"/>
</dbReference>
<keyword evidence="8" id="KW-0547">Nucleotide-binding</keyword>
<evidence type="ECO:0000256" key="7">
    <source>
        <dbReference type="ARBA" id="ARBA00022737"/>
    </source>
</evidence>
<accession>A0A022PQE5</accession>
<dbReference type="InterPro" id="IPR002182">
    <property type="entry name" value="NB-ARC"/>
</dbReference>
<dbReference type="Proteomes" id="UP000030748">
    <property type="component" value="Unassembled WGS sequence"/>
</dbReference>
<comment type="similarity">
    <text evidence="3">Belongs to the disease resistance NB-LRR family.</text>
</comment>
<dbReference type="eggNOG" id="KOG4658">
    <property type="taxonomic scope" value="Eukaryota"/>
</dbReference>
<dbReference type="SUPFAM" id="SSF52540">
    <property type="entry name" value="P-loop containing nucleoside triphosphate hydrolases"/>
    <property type="match status" value="1"/>
</dbReference>
<gene>
    <name evidence="15" type="ORF">MIMGU_mgv1a024130mg</name>
</gene>
<protein>
    <submittedName>
        <fullName evidence="15">Uncharacterized protein</fullName>
    </submittedName>
</protein>
<sequence length="872" mass="100246">MAYAAVISLRQTIDRLLNSPHISILPPFTEFIDFETLKEQEQRMDSSTRSLSEIRETAYKLEDKIESHVLNQFLLSQSDGPPSLFSLDLQEVKQDIDSYTRKTTKLKDEYVKELSNDSLAEEEDDDDDDDDSVSSRTEFGGKKSTLVGLSDEIISCVYTIVHQLSKELEIVSIVGMAGIGKTTLAIEIFDHPAILQHFHHRAWVKVGPKYQLKDILRSILAQVNLGYDHKTLVEEGDGELADLKRVTRESLMGRRYLIVLDDVWKRVVWDELKKLLPKKRIGNRVLLTTRLQEVAHSASFVNTFEKSFMKKEQSWDLLREKVFGDEESCSYELEKAGKKIAEKCEGLPLTIVAVADILSKSEKTVKYWNKVAEKQNSVFFDAYEKISKVLLPSYIYLPQHLKPCFLYMGAFPQDYDIPLSKLINLWSAEGFLEVKPFETSEYLAWECLRGLVSKNVAMVRKRTSLNGIKSCGLHSAFWHLCLREARRNKFLHVLTSYADGLAQDIENQRRLCIHNNVLFGIKDVHNSMTSVSTTRSLLCTGPYHQYSVPVCSELRLLRVLDALTIRFYEFPIEVLKLIQLRYLALTYNGILPPSISKLWKLEYLIVHRHFCIVKSGANYSSYLPMEVWDMKELKHLEVTGRNLPNPSEGSLLPNLLTLLDVSPQSCTKDVFEGMPNLQKLGIRIEFAPDASESSNCFDHVSHLNELKSLKCVVVNPVFDTKVVAPPKFSIFPERLKKLSLSGFGYPWEDMNKIALLPNLEVLKLQCHAFRGSIWEMHGSALFRELRYLLIEDTDLVHWTAEDGSFPWLKRLSIKHCYKLERIPRRLITYGFLELIEVVDCNPSVVNVALEIEESREKRNNYIDVRIRSSWED</sequence>
<proteinExistence type="inferred from homology"/>
<feature type="domain" description="Disease resistance protein winged helix" evidence="13">
    <location>
        <begin position="411"/>
        <end position="478"/>
    </location>
</feature>
<evidence type="ECO:0000256" key="10">
    <source>
        <dbReference type="ARBA" id="ARBA00022840"/>
    </source>
</evidence>
<dbReference type="InterPro" id="IPR027417">
    <property type="entry name" value="P-loop_NTPase"/>
</dbReference>
<dbReference type="SUPFAM" id="SSF52058">
    <property type="entry name" value="L domain-like"/>
    <property type="match status" value="1"/>
</dbReference>
<evidence type="ECO:0000256" key="4">
    <source>
        <dbReference type="ARBA" id="ARBA00022490"/>
    </source>
</evidence>
<dbReference type="InterPro" id="IPR032675">
    <property type="entry name" value="LRR_dom_sf"/>
</dbReference>
<organism evidence="15 16">
    <name type="scientific">Erythranthe guttata</name>
    <name type="common">Yellow monkey flower</name>
    <name type="synonym">Mimulus guttatus</name>
    <dbReference type="NCBI Taxonomy" id="4155"/>
    <lineage>
        <taxon>Eukaryota</taxon>
        <taxon>Viridiplantae</taxon>
        <taxon>Streptophyta</taxon>
        <taxon>Embryophyta</taxon>
        <taxon>Tracheophyta</taxon>
        <taxon>Spermatophyta</taxon>
        <taxon>Magnoliopsida</taxon>
        <taxon>eudicotyledons</taxon>
        <taxon>Gunneridae</taxon>
        <taxon>Pentapetalae</taxon>
        <taxon>asterids</taxon>
        <taxon>lamiids</taxon>
        <taxon>Lamiales</taxon>
        <taxon>Phrymaceae</taxon>
        <taxon>Erythranthe</taxon>
    </lineage>
</organism>
<dbReference type="Gene3D" id="3.40.50.300">
    <property type="entry name" value="P-loop containing nucleotide triphosphate hydrolases"/>
    <property type="match status" value="1"/>
</dbReference>
<dbReference type="GO" id="GO:0043531">
    <property type="term" value="F:ADP binding"/>
    <property type="evidence" value="ECO:0007669"/>
    <property type="project" value="InterPro"/>
</dbReference>
<evidence type="ECO:0000259" key="12">
    <source>
        <dbReference type="Pfam" id="PF00931"/>
    </source>
</evidence>
<dbReference type="Pfam" id="PF23598">
    <property type="entry name" value="LRR_14"/>
    <property type="match status" value="1"/>
</dbReference>
<evidence type="ECO:0000256" key="11">
    <source>
        <dbReference type="SAM" id="MobiDB-lite"/>
    </source>
</evidence>
<feature type="region of interest" description="Disordered" evidence="11">
    <location>
        <begin position="115"/>
        <end position="138"/>
    </location>
</feature>
<name>A0A022PQE5_ERYGU</name>
<dbReference type="InterPro" id="IPR055414">
    <property type="entry name" value="LRR_R13L4/SHOC2-like"/>
</dbReference>
<dbReference type="Gene3D" id="1.20.5.4130">
    <property type="match status" value="1"/>
</dbReference>
<dbReference type="GO" id="GO:0009626">
    <property type="term" value="P:plant-type hypersensitive response"/>
    <property type="evidence" value="ECO:0007669"/>
    <property type="project" value="UniProtKB-KW"/>
</dbReference>
<evidence type="ECO:0000259" key="13">
    <source>
        <dbReference type="Pfam" id="PF23559"/>
    </source>
</evidence>
<comment type="subcellular location">
    <subcellularLocation>
        <location evidence="2">Cytoplasm</location>
    </subcellularLocation>
</comment>
<evidence type="ECO:0000256" key="1">
    <source>
        <dbReference type="ARBA" id="ARBA00002074"/>
    </source>
</evidence>
<keyword evidence="10" id="KW-0067">ATP-binding</keyword>
<dbReference type="Gene3D" id="1.10.8.430">
    <property type="entry name" value="Helical domain of apoptotic protease-activating factors"/>
    <property type="match status" value="1"/>
</dbReference>
<evidence type="ECO:0000256" key="9">
    <source>
        <dbReference type="ARBA" id="ARBA00022821"/>
    </source>
</evidence>
<dbReference type="PANTHER" id="PTHR23155:SF1152">
    <property type="entry name" value="AAA+ ATPASE DOMAIN-CONTAINING PROTEIN"/>
    <property type="match status" value="1"/>
</dbReference>
<dbReference type="EMBL" id="KI632363">
    <property type="protein sequence ID" value="EYU17689.1"/>
    <property type="molecule type" value="Genomic_DNA"/>
</dbReference>
<keyword evidence="16" id="KW-1185">Reference proteome</keyword>
<dbReference type="InterPro" id="IPR042197">
    <property type="entry name" value="Apaf_helical"/>
</dbReference>
<keyword evidence="7" id="KW-0677">Repeat</keyword>
<evidence type="ECO:0000313" key="15">
    <source>
        <dbReference type="EMBL" id="EYU17689.1"/>
    </source>
</evidence>
<evidence type="ECO:0000313" key="16">
    <source>
        <dbReference type="Proteomes" id="UP000030748"/>
    </source>
</evidence>
<feature type="compositionally biased region" description="Acidic residues" evidence="11">
    <location>
        <begin position="119"/>
        <end position="132"/>
    </location>
</feature>
<dbReference type="InterPro" id="IPR044974">
    <property type="entry name" value="Disease_R_plants"/>
</dbReference>
<dbReference type="PANTHER" id="PTHR23155">
    <property type="entry name" value="DISEASE RESISTANCE PROTEIN RP"/>
    <property type="match status" value="1"/>
</dbReference>
<comment type="function">
    <text evidence="1">Confers resistance to late blight (Phytophthora infestans) races carrying the avirulence gene Avr1. Resistance proteins guard the plant against pathogens that contain an appropriate avirulence protein via an indirect interaction with this avirulence protein. That triggers a defense system including the hypersensitive response, which restricts the pathogen growth.</text>
</comment>
<keyword evidence="9" id="KW-0611">Plant defense</keyword>
<evidence type="ECO:0000259" key="14">
    <source>
        <dbReference type="Pfam" id="PF23598"/>
    </source>
</evidence>
<reference evidence="15 16" key="1">
    <citation type="journal article" date="2013" name="Proc. Natl. Acad. Sci. U.S.A.">
        <title>Fine-scale variation in meiotic recombination in Mimulus inferred from population shotgun sequencing.</title>
        <authorList>
            <person name="Hellsten U."/>
            <person name="Wright K.M."/>
            <person name="Jenkins J."/>
            <person name="Shu S."/>
            <person name="Yuan Y."/>
            <person name="Wessler S.R."/>
            <person name="Schmutz J."/>
            <person name="Willis J.H."/>
            <person name="Rokhsar D.S."/>
        </authorList>
    </citation>
    <scope>NUCLEOTIDE SEQUENCE [LARGE SCALE GENOMIC DNA]</scope>
    <source>
        <strain evidence="16">cv. DUN x IM62</strain>
    </source>
</reference>
<dbReference type="GO" id="GO:0005524">
    <property type="term" value="F:ATP binding"/>
    <property type="evidence" value="ECO:0007669"/>
    <property type="project" value="UniProtKB-KW"/>
</dbReference>
<keyword evidence="5" id="KW-0433">Leucine-rich repeat</keyword>
<dbReference type="GO" id="GO:0005737">
    <property type="term" value="C:cytoplasm"/>
    <property type="evidence" value="ECO:0007669"/>
    <property type="project" value="UniProtKB-SubCell"/>
</dbReference>
<dbReference type="Gene3D" id="1.10.10.10">
    <property type="entry name" value="Winged helix-like DNA-binding domain superfamily/Winged helix DNA-binding domain"/>
    <property type="match status" value="1"/>
</dbReference>
<evidence type="ECO:0000256" key="8">
    <source>
        <dbReference type="ARBA" id="ARBA00022741"/>
    </source>
</evidence>
<dbReference type="PRINTS" id="PR00364">
    <property type="entry name" value="DISEASERSIST"/>
</dbReference>
<feature type="domain" description="Disease resistance R13L4/SHOC-2-like LRR" evidence="14">
    <location>
        <begin position="535"/>
        <end position="814"/>
    </location>
</feature>
<evidence type="ECO:0000256" key="2">
    <source>
        <dbReference type="ARBA" id="ARBA00004496"/>
    </source>
</evidence>
<evidence type="ECO:0000256" key="5">
    <source>
        <dbReference type="ARBA" id="ARBA00022614"/>
    </source>
</evidence>
<dbReference type="Pfam" id="PF23559">
    <property type="entry name" value="WHD_DRP"/>
    <property type="match status" value="1"/>
</dbReference>
<dbReference type="Gene3D" id="3.80.10.10">
    <property type="entry name" value="Ribonuclease Inhibitor"/>
    <property type="match status" value="1"/>
</dbReference>
<keyword evidence="4" id="KW-0963">Cytoplasm</keyword>
<evidence type="ECO:0000256" key="6">
    <source>
        <dbReference type="ARBA" id="ARBA00022667"/>
    </source>
</evidence>
<dbReference type="AlphaFoldDB" id="A0A022PQE5"/>